<evidence type="ECO:0000256" key="1">
    <source>
        <dbReference type="SAM" id="MobiDB-lite"/>
    </source>
</evidence>
<organism evidence="2 3">
    <name type="scientific">Sus scrofa</name>
    <name type="common">Pig</name>
    <dbReference type="NCBI Taxonomy" id="9823"/>
    <lineage>
        <taxon>Eukaryota</taxon>
        <taxon>Metazoa</taxon>
        <taxon>Chordata</taxon>
        <taxon>Craniata</taxon>
        <taxon>Vertebrata</taxon>
        <taxon>Euteleostomi</taxon>
        <taxon>Mammalia</taxon>
        <taxon>Eutheria</taxon>
        <taxon>Laurasiatheria</taxon>
        <taxon>Artiodactyla</taxon>
        <taxon>Suina</taxon>
        <taxon>Suidae</taxon>
        <taxon>Sus</taxon>
    </lineage>
</organism>
<proteinExistence type="predicted"/>
<reference evidence="2" key="1">
    <citation type="submission" date="2025-08" db="UniProtKB">
        <authorList>
            <consortium name="Ensembl"/>
        </authorList>
    </citation>
    <scope>IDENTIFICATION</scope>
</reference>
<protein>
    <submittedName>
        <fullName evidence="2">Uncharacterized protein</fullName>
    </submittedName>
</protein>
<dbReference type="PANTHER" id="PTHR19446">
    <property type="entry name" value="REVERSE TRANSCRIPTASES"/>
    <property type="match status" value="1"/>
</dbReference>
<feature type="region of interest" description="Disordered" evidence="1">
    <location>
        <begin position="1"/>
        <end position="68"/>
    </location>
</feature>
<evidence type="ECO:0000313" key="2">
    <source>
        <dbReference type="Ensembl" id="ENSSSCP00015028024.1"/>
    </source>
</evidence>
<evidence type="ECO:0000313" key="3">
    <source>
        <dbReference type="Proteomes" id="UP000694726"/>
    </source>
</evidence>
<name>A0A8D0P8X2_PIG</name>
<sequence>MEPQKTQNHQSNPEEQKPSRRHHSPRLQAILQSHSHQDSVVLVPKQTHRPMEQNREPRNKPRHLQSINLRQRRQEYKMGKSLFSKSFWETWTAAFKSMKLEHTLTPCTKINSKWLKDLNVRQDIIKPLEKNTGKTFSDINLTNVFSGQSPKATEIKAKINQSDLFKLTSFCTAKETIKKPQKTTYRLGKNSFKRCN</sequence>
<dbReference type="Ensembl" id="ENSSSCT00015070105.1">
    <property type="protein sequence ID" value="ENSSSCP00015028024.1"/>
    <property type="gene ID" value="ENSSSCG00015052558.1"/>
</dbReference>
<feature type="compositionally biased region" description="Basic and acidic residues" evidence="1">
    <location>
        <begin position="49"/>
        <end position="59"/>
    </location>
</feature>
<dbReference type="Proteomes" id="UP000694726">
    <property type="component" value="Unplaced"/>
</dbReference>
<dbReference type="AlphaFoldDB" id="A0A8D0P8X2"/>
<accession>A0A8D0P8X2</accession>
<feature type="compositionally biased region" description="Polar residues" evidence="1">
    <location>
        <begin position="1"/>
        <end position="11"/>
    </location>
</feature>